<feature type="binding site" evidence="3">
    <location>
        <position position="272"/>
    </location>
    <ligand>
        <name>a divalent metal cation</name>
        <dbReference type="ChEBI" id="CHEBI:60240"/>
        <label>1</label>
    </ligand>
</feature>
<dbReference type="Gene3D" id="3.20.20.140">
    <property type="entry name" value="Metal-dependent hydrolases"/>
    <property type="match status" value="1"/>
</dbReference>
<dbReference type="InterPro" id="IPR018228">
    <property type="entry name" value="DNase_TatD-rel_CS"/>
</dbReference>
<dbReference type="Proteomes" id="UP000255139">
    <property type="component" value="Unassembled WGS sequence"/>
</dbReference>
<dbReference type="PROSITE" id="PS01137">
    <property type="entry name" value="TATD_1"/>
    <property type="match status" value="1"/>
</dbReference>
<dbReference type="Proteomes" id="UP000029922">
    <property type="component" value="Unassembled WGS sequence"/>
</dbReference>
<evidence type="ECO:0000256" key="3">
    <source>
        <dbReference type="PIRSR" id="PIRSR005902-1"/>
    </source>
</evidence>
<evidence type="ECO:0000313" key="4">
    <source>
        <dbReference type="EMBL" id="STQ86219.1"/>
    </source>
</evidence>
<organism evidence="4 7">
    <name type="scientific">Helicobacter muridarum</name>
    <dbReference type="NCBI Taxonomy" id="216"/>
    <lineage>
        <taxon>Bacteria</taxon>
        <taxon>Pseudomonadati</taxon>
        <taxon>Campylobacterota</taxon>
        <taxon>Epsilonproteobacteria</taxon>
        <taxon>Campylobacterales</taxon>
        <taxon>Helicobacteraceae</taxon>
        <taxon>Helicobacter</taxon>
    </lineage>
</organism>
<feature type="binding site" evidence="3">
    <location>
        <position position="145"/>
    </location>
    <ligand>
        <name>a divalent metal cation</name>
        <dbReference type="ChEBI" id="CHEBI:60240"/>
        <label>1</label>
    </ligand>
</feature>
<dbReference type="EMBL" id="UGJE01000002">
    <property type="protein sequence ID" value="STQ86219.1"/>
    <property type="molecule type" value="Genomic_DNA"/>
</dbReference>
<reference evidence="4 7" key="2">
    <citation type="submission" date="2018-06" db="EMBL/GenBank/DDBJ databases">
        <authorList>
            <consortium name="Pathogen Informatics"/>
            <person name="Doyle S."/>
        </authorList>
    </citation>
    <scope>NUCLEOTIDE SEQUENCE [LARGE SCALE GENOMIC DNA]</scope>
    <source>
        <strain evidence="4 7">NCTC12714</strain>
    </source>
</reference>
<evidence type="ECO:0000256" key="2">
    <source>
        <dbReference type="ARBA" id="ARBA00022801"/>
    </source>
</evidence>
<dbReference type="GO" id="GO:0016788">
    <property type="term" value="F:hydrolase activity, acting on ester bonds"/>
    <property type="evidence" value="ECO:0007669"/>
    <property type="project" value="InterPro"/>
</dbReference>
<proteinExistence type="inferred from homology"/>
<dbReference type="GO" id="GO:0046872">
    <property type="term" value="F:metal ion binding"/>
    <property type="evidence" value="ECO:0007669"/>
    <property type="project" value="UniProtKB-KW"/>
</dbReference>
<dbReference type="SUPFAM" id="SSF51556">
    <property type="entry name" value="Metallo-dependent hydrolases"/>
    <property type="match status" value="1"/>
</dbReference>
<accession>A0A377PUR4</accession>
<protein>
    <submittedName>
        <fullName evidence="4">Mg-dependent DNase</fullName>
        <ecNumber evidence="4">3.1.21.-</ecNumber>
    </submittedName>
    <submittedName>
        <fullName evidence="5">TatD family deoxyribonuclease</fullName>
    </submittedName>
</protein>
<dbReference type="InterPro" id="IPR001130">
    <property type="entry name" value="TatD-like"/>
</dbReference>
<feature type="binding site" evidence="3">
    <location>
        <position position="186"/>
    </location>
    <ligand>
        <name>a divalent metal cation</name>
        <dbReference type="ChEBI" id="CHEBI:60240"/>
        <label>2</label>
    </ligand>
</feature>
<feature type="binding site" evidence="3">
    <location>
        <position position="224"/>
    </location>
    <ligand>
        <name>a divalent metal cation</name>
        <dbReference type="ChEBI" id="CHEBI:60240"/>
        <label>2</label>
    </ligand>
</feature>
<reference evidence="5 6" key="1">
    <citation type="journal article" date="2014" name="Genome Announc.">
        <title>Draft genome sequences of eight enterohepatic helicobacter species isolated from both laboratory and wild rodents.</title>
        <authorList>
            <person name="Sheh A."/>
            <person name="Shen Z."/>
            <person name="Fox J.G."/>
        </authorList>
    </citation>
    <scope>NUCLEOTIDE SEQUENCE [LARGE SCALE GENOMIC DNA]</scope>
    <source>
        <strain evidence="5 6">ST1</strain>
    </source>
</reference>
<sequence>MSSMIDTHIHLDFEDFSDDLDKVIEQSQDVNVSHFVIPGASLETLQNAISISNSYPQVFMGIGIHPYNTNEMILLDRIDKLSHLLLLFNIDDDIGKSIECFVDSLLESWEQVHDILDTSKEIWIQDCLRQFENVLLLPKCIAIGECGLDFFRLESKQIAAQVLIQVLCLFKQIIFALQNNLPLILHVRDSKEHFSASLCMLKILRFCKYKLEPIYNVKLRGVFHCYNANRQLLEMSDSFYYGIGGIITFKNAKELVEILPNIPVNRILLETDAPYLAPVPHRGKRNESKFLTIISEKISEIICTSSEQLRNITTINAKRLFFEIASHSI</sequence>
<gene>
    <name evidence="4" type="primary">ycfH</name>
    <name evidence="5" type="ORF">LS73_000205</name>
    <name evidence="4" type="ORF">NCTC12714_01021</name>
</gene>
<dbReference type="AlphaFoldDB" id="A0A377PUR4"/>
<feature type="binding site" evidence="3">
    <location>
        <position position="8"/>
    </location>
    <ligand>
        <name>a divalent metal cation</name>
        <dbReference type="ChEBI" id="CHEBI:60240"/>
        <label>1</label>
    </ligand>
</feature>
<comment type="similarity">
    <text evidence="1">Belongs to the metallo-dependent hydrolases superfamily. TatD-type hydrolase family.</text>
</comment>
<feature type="binding site" evidence="3">
    <location>
        <position position="10"/>
    </location>
    <ligand>
        <name>a divalent metal cation</name>
        <dbReference type="ChEBI" id="CHEBI:60240"/>
        <label>1</label>
    </ligand>
</feature>
<dbReference type="PANTHER" id="PTHR46124">
    <property type="entry name" value="D-AMINOACYL-TRNA DEACYLASE"/>
    <property type="match status" value="1"/>
</dbReference>
<keyword evidence="2 4" id="KW-0378">Hydrolase</keyword>
<dbReference type="EMBL" id="JRPD02000001">
    <property type="protein sequence ID" value="TLE01605.1"/>
    <property type="molecule type" value="Genomic_DNA"/>
</dbReference>
<keyword evidence="3" id="KW-0479">Metal-binding</keyword>
<dbReference type="PIRSF" id="PIRSF005902">
    <property type="entry name" value="DNase_TatD"/>
    <property type="match status" value="1"/>
</dbReference>
<dbReference type="EC" id="3.1.21.-" evidence="4"/>
<evidence type="ECO:0000313" key="5">
    <source>
        <dbReference type="EMBL" id="TLE01605.1"/>
    </source>
</evidence>
<evidence type="ECO:0000256" key="1">
    <source>
        <dbReference type="ARBA" id="ARBA00009275"/>
    </source>
</evidence>
<dbReference type="RefSeq" id="WP_052089927.1">
    <property type="nucleotide sequence ID" value="NZ_FZML01000010.1"/>
</dbReference>
<dbReference type="GO" id="GO:0005829">
    <property type="term" value="C:cytosol"/>
    <property type="evidence" value="ECO:0007669"/>
    <property type="project" value="TreeGrafter"/>
</dbReference>
<dbReference type="Pfam" id="PF01026">
    <property type="entry name" value="TatD_DNase"/>
    <property type="match status" value="1"/>
</dbReference>
<evidence type="ECO:0000313" key="6">
    <source>
        <dbReference type="Proteomes" id="UP000029922"/>
    </source>
</evidence>
<dbReference type="OrthoDB" id="9810005at2"/>
<keyword evidence="7" id="KW-1185">Reference proteome</keyword>
<name>A0A377PUR4_9HELI</name>
<dbReference type="InterPro" id="IPR032466">
    <property type="entry name" value="Metal_Hydrolase"/>
</dbReference>
<dbReference type="CDD" id="cd01310">
    <property type="entry name" value="TatD_DNAse"/>
    <property type="match status" value="1"/>
</dbReference>
<dbReference type="PANTHER" id="PTHR46124:SF2">
    <property type="entry name" value="D-AMINOACYL-TRNA DEACYLASE"/>
    <property type="match status" value="1"/>
</dbReference>
<evidence type="ECO:0000313" key="7">
    <source>
        <dbReference type="Proteomes" id="UP000255139"/>
    </source>
</evidence>
<dbReference type="STRING" id="216.LS73_09065"/>